<comment type="caution">
    <text evidence="2">The sequence shown here is derived from an EMBL/GenBank/DDBJ whole genome shotgun (WGS) entry which is preliminary data.</text>
</comment>
<sequence>MVMDRLPSGLVLSGGSLIFTEDTMPDSLRREHALPAQHWAVLHAFEGSIAFVDLQAGAERIISAPDHIIIHPEVPHLLKEESSLRCRIDFFREPDPDLHMRTPGAFAEEAVRDRLERCEANGNFAEVF</sequence>
<evidence type="ECO:0000259" key="1">
    <source>
        <dbReference type="Pfam" id="PF09313"/>
    </source>
</evidence>
<keyword evidence="3" id="KW-1185">Reference proteome</keyword>
<protein>
    <recommendedName>
        <fullName evidence="1">TehB/YeaR-like domain-containing protein</fullName>
    </recommendedName>
</protein>
<evidence type="ECO:0000313" key="3">
    <source>
        <dbReference type="Proteomes" id="UP001174909"/>
    </source>
</evidence>
<gene>
    <name evidence="2" type="ORF">GBAR_LOCUS24505</name>
</gene>
<dbReference type="Pfam" id="PF09313">
    <property type="entry name" value="TehB-like"/>
    <property type="match status" value="1"/>
</dbReference>
<organism evidence="2 3">
    <name type="scientific">Geodia barretti</name>
    <name type="common">Barrett's horny sponge</name>
    <dbReference type="NCBI Taxonomy" id="519541"/>
    <lineage>
        <taxon>Eukaryota</taxon>
        <taxon>Metazoa</taxon>
        <taxon>Porifera</taxon>
        <taxon>Demospongiae</taxon>
        <taxon>Heteroscleromorpha</taxon>
        <taxon>Tetractinellida</taxon>
        <taxon>Astrophorina</taxon>
        <taxon>Geodiidae</taxon>
        <taxon>Geodia</taxon>
    </lineage>
</organism>
<dbReference type="InterPro" id="IPR014710">
    <property type="entry name" value="RmlC-like_jellyroll"/>
</dbReference>
<feature type="domain" description="TehB/YeaR-like" evidence="1">
    <location>
        <begin position="18"/>
        <end position="88"/>
    </location>
</feature>
<dbReference type="SUPFAM" id="SSF51197">
    <property type="entry name" value="Clavaminate synthase-like"/>
    <property type="match status" value="1"/>
</dbReference>
<dbReference type="Proteomes" id="UP001174909">
    <property type="component" value="Unassembled WGS sequence"/>
</dbReference>
<reference evidence="2" key="1">
    <citation type="submission" date="2023-03" db="EMBL/GenBank/DDBJ databases">
        <authorList>
            <person name="Steffen K."/>
            <person name="Cardenas P."/>
        </authorList>
    </citation>
    <scope>NUCLEOTIDE SEQUENCE</scope>
</reference>
<dbReference type="EMBL" id="CASHTH010003376">
    <property type="protein sequence ID" value="CAI8044132.1"/>
    <property type="molecule type" value="Genomic_DNA"/>
</dbReference>
<dbReference type="AlphaFoldDB" id="A0AA35TA92"/>
<accession>A0AA35TA92</accession>
<dbReference type="InterPro" id="IPR015392">
    <property type="entry name" value="TehB/YeaR-like_dom"/>
</dbReference>
<evidence type="ECO:0000313" key="2">
    <source>
        <dbReference type="EMBL" id="CAI8044132.1"/>
    </source>
</evidence>
<name>A0AA35TA92_GEOBA</name>
<proteinExistence type="predicted"/>
<dbReference type="Gene3D" id="2.60.120.10">
    <property type="entry name" value="Jelly Rolls"/>
    <property type="match status" value="1"/>
</dbReference>